<dbReference type="InterPro" id="IPR050539">
    <property type="entry name" value="ThrE_Dicarb/AminoAcid_Exp"/>
</dbReference>
<feature type="transmembrane region" description="Helical" evidence="7">
    <location>
        <begin position="229"/>
        <end position="253"/>
    </location>
</feature>
<keyword evidence="3 7" id="KW-0812">Transmembrane</keyword>
<keyword evidence="4 7" id="KW-1133">Transmembrane helix</keyword>
<dbReference type="PANTHER" id="PTHR34390">
    <property type="entry name" value="UPF0442 PROTEIN YJJB-RELATED"/>
    <property type="match status" value="1"/>
</dbReference>
<feature type="transmembrane region" description="Helical" evidence="7">
    <location>
        <begin position="174"/>
        <end position="192"/>
    </location>
</feature>
<dbReference type="Pfam" id="PF06738">
    <property type="entry name" value="ThrE"/>
    <property type="match status" value="1"/>
</dbReference>
<dbReference type="InterPro" id="IPR010619">
    <property type="entry name" value="ThrE-like_N"/>
</dbReference>
<comment type="subcellular location">
    <subcellularLocation>
        <location evidence="1">Cell membrane</location>
        <topology evidence="1">Multi-pass membrane protein</topology>
    </subcellularLocation>
</comment>
<gene>
    <name evidence="9" type="ORF">DWX20_00265</name>
</gene>
<comment type="caution">
    <text evidence="9">The sequence shown here is derived from an EMBL/GenBank/DDBJ whole genome shotgun (WGS) entry which is preliminary data.</text>
</comment>
<dbReference type="GO" id="GO:0022857">
    <property type="term" value="F:transmembrane transporter activity"/>
    <property type="evidence" value="ECO:0007669"/>
    <property type="project" value="InterPro"/>
</dbReference>
<sequence>MMNSHLEMEQVLNYLAKLAQALLANGSTLEHVEYAIEKNAEAYQLTELSTVMTHQYVSICFRGTDGNTYTKQLDISGISINLENLRVLNNIMHQVANHPIPTEQLQNILDQVENTKKYKLITTVLCQVLAITSVCFILGGKPSDMIATALVSFCLFWINRALSRLRTDKIINNIVSMFLGTILSFLLVKVGLIADTQWTLISISLLMIPGIPLVNAFRNLICGHEFNGILQLLNVFLESASLAAGMYFAVILMGGAGAW</sequence>
<dbReference type="EMBL" id="QRWX01000001">
    <property type="protein sequence ID" value="RGT57518.1"/>
    <property type="molecule type" value="Genomic_DNA"/>
</dbReference>
<feature type="transmembrane region" description="Helical" evidence="7">
    <location>
        <begin position="145"/>
        <end position="162"/>
    </location>
</feature>
<evidence type="ECO:0000256" key="6">
    <source>
        <dbReference type="ARBA" id="ARBA00034125"/>
    </source>
</evidence>
<dbReference type="Proteomes" id="UP000284731">
    <property type="component" value="Unassembled WGS sequence"/>
</dbReference>
<reference evidence="9 10" key="1">
    <citation type="submission" date="2018-08" db="EMBL/GenBank/DDBJ databases">
        <title>A genome reference for cultivated species of the human gut microbiota.</title>
        <authorList>
            <person name="Zou Y."/>
            <person name="Xue W."/>
            <person name="Luo G."/>
        </authorList>
    </citation>
    <scope>NUCLEOTIDE SEQUENCE [LARGE SCALE GENOMIC DNA]</scope>
    <source>
        <strain evidence="9 10">AF18-46</strain>
    </source>
</reference>
<keyword evidence="5 7" id="KW-0472">Membrane</keyword>
<feature type="transmembrane region" description="Helical" evidence="7">
    <location>
        <begin position="120"/>
        <end position="139"/>
    </location>
</feature>
<evidence type="ECO:0000256" key="2">
    <source>
        <dbReference type="ARBA" id="ARBA00022475"/>
    </source>
</evidence>
<proteinExistence type="inferred from homology"/>
<feature type="domain" description="Threonine/serine exporter-like N-terminal" evidence="8">
    <location>
        <begin position="14"/>
        <end position="252"/>
    </location>
</feature>
<evidence type="ECO:0000256" key="4">
    <source>
        <dbReference type="ARBA" id="ARBA00022989"/>
    </source>
</evidence>
<name>A0A412PH75_9FIRM</name>
<dbReference type="GO" id="GO:0015744">
    <property type="term" value="P:succinate transport"/>
    <property type="evidence" value="ECO:0007669"/>
    <property type="project" value="TreeGrafter"/>
</dbReference>
<evidence type="ECO:0000313" key="9">
    <source>
        <dbReference type="EMBL" id="RGT57518.1"/>
    </source>
</evidence>
<feature type="transmembrane region" description="Helical" evidence="7">
    <location>
        <begin position="198"/>
        <end position="217"/>
    </location>
</feature>
<dbReference type="AlphaFoldDB" id="A0A412PH75"/>
<evidence type="ECO:0000256" key="7">
    <source>
        <dbReference type="SAM" id="Phobius"/>
    </source>
</evidence>
<organism evidence="9 10">
    <name type="scientific">Solobacterium moorei</name>
    <dbReference type="NCBI Taxonomy" id="102148"/>
    <lineage>
        <taxon>Bacteria</taxon>
        <taxon>Bacillati</taxon>
        <taxon>Bacillota</taxon>
        <taxon>Erysipelotrichia</taxon>
        <taxon>Erysipelotrichales</taxon>
        <taxon>Erysipelotrichaceae</taxon>
        <taxon>Solobacterium</taxon>
    </lineage>
</organism>
<dbReference type="RefSeq" id="WP_118764040.1">
    <property type="nucleotide sequence ID" value="NZ_CABJCF010000001.1"/>
</dbReference>
<evidence type="ECO:0000256" key="3">
    <source>
        <dbReference type="ARBA" id="ARBA00022692"/>
    </source>
</evidence>
<dbReference type="PANTHER" id="PTHR34390:SF2">
    <property type="entry name" value="SUCCINATE TRANSPORTER SUBUNIT YJJP-RELATED"/>
    <property type="match status" value="1"/>
</dbReference>
<evidence type="ECO:0000256" key="5">
    <source>
        <dbReference type="ARBA" id="ARBA00023136"/>
    </source>
</evidence>
<keyword evidence="2" id="KW-1003">Cell membrane</keyword>
<accession>A0A412PH75</accession>
<evidence type="ECO:0000313" key="10">
    <source>
        <dbReference type="Proteomes" id="UP000284731"/>
    </source>
</evidence>
<evidence type="ECO:0000259" key="8">
    <source>
        <dbReference type="Pfam" id="PF06738"/>
    </source>
</evidence>
<dbReference type="GO" id="GO:0005886">
    <property type="term" value="C:plasma membrane"/>
    <property type="evidence" value="ECO:0007669"/>
    <property type="project" value="UniProtKB-SubCell"/>
</dbReference>
<protein>
    <recommendedName>
        <fullName evidence="8">Threonine/serine exporter-like N-terminal domain-containing protein</fullName>
    </recommendedName>
</protein>
<evidence type="ECO:0000256" key="1">
    <source>
        <dbReference type="ARBA" id="ARBA00004651"/>
    </source>
</evidence>
<comment type="similarity">
    <text evidence="6">Belongs to the ThrE exporter (TC 2.A.79) family.</text>
</comment>